<name>A0A7Y9PET4_9BACT</name>
<keyword evidence="3" id="KW-1185">Reference proteome</keyword>
<proteinExistence type="predicted"/>
<accession>A0A7Y9PET4</accession>
<sequence length="68" mass="7763">MFLHLLLPVLKPHREPLHPLLRTPRIPRLYPAFLLLALLPLSAAATFGTEFRIRALFFIARAITPPQP</sequence>
<reference evidence="2 3" key="1">
    <citation type="submission" date="2020-07" db="EMBL/GenBank/DDBJ databases">
        <title>Genomic Encyclopedia of Type Strains, Phase IV (KMG-V): Genome sequencing to study the core and pangenomes of soil and plant-associated prokaryotes.</title>
        <authorList>
            <person name="Whitman W."/>
        </authorList>
    </citation>
    <scope>NUCLEOTIDE SEQUENCE [LARGE SCALE GENOMIC DNA]</scope>
    <source>
        <strain evidence="2 3">X4EP2</strain>
    </source>
</reference>
<keyword evidence="1" id="KW-1133">Transmembrane helix</keyword>
<dbReference type="EMBL" id="JACCCW010000001">
    <property type="protein sequence ID" value="NYF78586.1"/>
    <property type="molecule type" value="Genomic_DNA"/>
</dbReference>
<gene>
    <name evidence="2" type="ORF">HDF17_000873</name>
</gene>
<evidence type="ECO:0000313" key="3">
    <source>
        <dbReference type="Proteomes" id="UP000589520"/>
    </source>
</evidence>
<evidence type="ECO:0000256" key="1">
    <source>
        <dbReference type="SAM" id="Phobius"/>
    </source>
</evidence>
<protein>
    <submittedName>
        <fullName evidence="2">Uncharacterized protein</fullName>
    </submittedName>
</protein>
<comment type="caution">
    <text evidence="2">The sequence shown here is derived from an EMBL/GenBank/DDBJ whole genome shotgun (WGS) entry which is preliminary data.</text>
</comment>
<dbReference type="Proteomes" id="UP000589520">
    <property type="component" value="Unassembled WGS sequence"/>
</dbReference>
<dbReference type="RefSeq" id="WP_179488113.1">
    <property type="nucleotide sequence ID" value="NZ_JACCCW010000001.1"/>
</dbReference>
<keyword evidence="1" id="KW-0472">Membrane</keyword>
<dbReference type="AlphaFoldDB" id="A0A7Y9PET4"/>
<feature type="transmembrane region" description="Helical" evidence="1">
    <location>
        <begin position="29"/>
        <end position="48"/>
    </location>
</feature>
<organism evidence="2 3">
    <name type="scientific">Granulicella arctica</name>
    <dbReference type="NCBI Taxonomy" id="940613"/>
    <lineage>
        <taxon>Bacteria</taxon>
        <taxon>Pseudomonadati</taxon>
        <taxon>Acidobacteriota</taxon>
        <taxon>Terriglobia</taxon>
        <taxon>Terriglobales</taxon>
        <taxon>Acidobacteriaceae</taxon>
        <taxon>Granulicella</taxon>
    </lineage>
</organism>
<keyword evidence="1" id="KW-0812">Transmembrane</keyword>
<evidence type="ECO:0000313" key="2">
    <source>
        <dbReference type="EMBL" id="NYF78586.1"/>
    </source>
</evidence>